<dbReference type="InParanoid" id="A0A068V1S6"/>
<feature type="domain" description="Tr-type G" evidence="6">
    <location>
        <begin position="25"/>
        <end position="112"/>
    </location>
</feature>
<dbReference type="InterPro" id="IPR015760">
    <property type="entry name" value="TIF_IF2"/>
</dbReference>
<dbReference type="InterPro" id="IPR027417">
    <property type="entry name" value="P-loop_NTPase"/>
</dbReference>
<evidence type="ECO:0000256" key="3">
    <source>
        <dbReference type="ARBA" id="ARBA00022741"/>
    </source>
</evidence>
<dbReference type="Pfam" id="PF00009">
    <property type="entry name" value="GTP_EFTU"/>
    <property type="match status" value="1"/>
</dbReference>
<dbReference type="InterPro" id="IPR005225">
    <property type="entry name" value="Small_GTP-bd"/>
</dbReference>
<evidence type="ECO:0000256" key="1">
    <source>
        <dbReference type="ARBA" id="ARBA00007733"/>
    </source>
</evidence>
<dbReference type="EMBL" id="HG739170">
    <property type="protein sequence ID" value="CDP14464.1"/>
    <property type="molecule type" value="Genomic_DNA"/>
</dbReference>
<name>A0A068V1S6_COFCA</name>
<dbReference type="NCBIfam" id="TIGR00231">
    <property type="entry name" value="small_GTP"/>
    <property type="match status" value="1"/>
</dbReference>
<dbReference type="GO" id="GO:0005737">
    <property type="term" value="C:cytoplasm"/>
    <property type="evidence" value="ECO:0007669"/>
    <property type="project" value="TreeGrafter"/>
</dbReference>
<keyword evidence="8" id="KW-1185">Reference proteome</keyword>
<evidence type="ECO:0000313" key="7">
    <source>
        <dbReference type="EMBL" id="CDP14464.1"/>
    </source>
</evidence>
<accession>A0A068V1S6</accession>
<evidence type="ECO:0000313" key="8">
    <source>
        <dbReference type="Proteomes" id="UP000295252"/>
    </source>
</evidence>
<reference evidence="8" key="1">
    <citation type="journal article" date="2014" name="Science">
        <title>The coffee genome provides insight into the convergent evolution of caffeine biosynthesis.</title>
        <authorList>
            <person name="Denoeud F."/>
            <person name="Carretero-Paulet L."/>
            <person name="Dereeper A."/>
            <person name="Droc G."/>
            <person name="Guyot R."/>
            <person name="Pietrella M."/>
            <person name="Zheng C."/>
            <person name="Alberti A."/>
            <person name="Anthony F."/>
            <person name="Aprea G."/>
            <person name="Aury J.M."/>
            <person name="Bento P."/>
            <person name="Bernard M."/>
            <person name="Bocs S."/>
            <person name="Campa C."/>
            <person name="Cenci A."/>
            <person name="Combes M.C."/>
            <person name="Crouzillat D."/>
            <person name="Da Silva C."/>
            <person name="Daddiego L."/>
            <person name="De Bellis F."/>
            <person name="Dussert S."/>
            <person name="Garsmeur O."/>
            <person name="Gayraud T."/>
            <person name="Guignon V."/>
            <person name="Jahn K."/>
            <person name="Jamilloux V."/>
            <person name="Joet T."/>
            <person name="Labadie K."/>
            <person name="Lan T."/>
            <person name="Leclercq J."/>
            <person name="Lepelley M."/>
            <person name="Leroy T."/>
            <person name="Li L.T."/>
            <person name="Librado P."/>
            <person name="Lopez L."/>
            <person name="Munoz A."/>
            <person name="Noel B."/>
            <person name="Pallavicini A."/>
            <person name="Perrotta G."/>
            <person name="Poncet V."/>
            <person name="Pot D."/>
            <person name="Priyono X."/>
            <person name="Rigoreau M."/>
            <person name="Rouard M."/>
            <person name="Rozas J."/>
            <person name="Tranchant-Dubreuil C."/>
            <person name="VanBuren R."/>
            <person name="Zhang Q."/>
            <person name="Andrade A.C."/>
            <person name="Argout X."/>
            <person name="Bertrand B."/>
            <person name="de Kochko A."/>
            <person name="Graziosi G."/>
            <person name="Henry R.J."/>
            <person name="Jayarama X."/>
            <person name="Ming R."/>
            <person name="Nagai C."/>
            <person name="Rounsley S."/>
            <person name="Sankoff D."/>
            <person name="Giuliano G."/>
            <person name="Albert V.A."/>
            <person name="Wincker P."/>
            <person name="Lashermes P."/>
        </authorList>
    </citation>
    <scope>NUCLEOTIDE SEQUENCE [LARGE SCALE GENOMIC DNA]</scope>
    <source>
        <strain evidence="8">cv. DH200-94</strain>
    </source>
</reference>
<dbReference type="AlphaFoldDB" id="A0A068V1S6"/>
<protein>
    <recommendedName>
        <fullName evidence="6">Tr-type G domain-containing protein</fullName>
    </recommendedName>
</protein>
<dbReference type="PhylomeDB" id="A0A068V1S6"/>
<dbReference type="PANTHER" id="PTHR43381:SF5">
    <property type="entry name" value="TR-TYPE G DOMAIN-CONTAINING PROTEIN"/>
    <property type="match status" value="1"/>
</dbReference>
<evidence type="ECO:0000256" key="2">
    <source>
        <dbReference type="ARBA" id="ARBA00022540"/>
    </source>
</evidence>
<dbReference type="Gene3D" id="3.40.50.300">
    <property type="entry name" value="P-loop containing nucleotide triphosphate hydrolases"/>
    <property type="match status" value="1"/>
</dbReference>
<dbReference type="GO" id="GO:0005525">
    <property type="term" value="F:GTP binding"/>
    <property type="evidence" value="ECO:0007669"/>
    <property type="project" value="UniProtKB-KW"/>
</dbReference>
<keyword evidence="2" id="KW-0396">Initiation factor</keyword>
<organism evidence="7 8">
    <name type="scientific">Coffea canephora</name>
    <name type="common">Robusta coffee</name>
    <dbReference type="NCBI Taxonomy" id="49390"/>
    <lineage>
        <taxon>Eukaryota</taxon>
        <taxon>Viridiplantae</taxon>
        <taxon>Streptophyta</taxon>
        <taxon>Embryophyta</taxon>
        <taxon>Tracheophyta</taxon>
        <taxon>Spermatophyta</taxon>
        <taxon>Magnoliopsida</taxon>
        <taxon>eudicotyledons</taxon>
        <taxon>Gunneridae</taxon>
        <taxon>Pentapetalae</taxon>
        <taxon>asterids</taxon>
        <taxon>lamiids</taxon>
        <taxon>Gentianales</taxon>
        <taxon>Rubiaceae</taxon>
        <taxon>Ixoroideae</taxon>
        <taxon>Gardenieae complex</taxon>
        <taxon>Bertiereae - Coffeeae clade</taxon>
        <taxon>Coffeeae</taxon>
        <taxon>Coffea</taxon>
    </lineage>
</organism>
<evidence type="ECO:0000256" key="4">
    <source>
        <dbReference type="ARBA" id="ARBA00022917"/>
    </source>
</evidence>
<dbReference type="Proteomes" id="UP000295252">
    <property type="component" value="Chromosome X"/>
</dbReference>
<dbReference type="Gramene" id="CDP14464">
    <property type="protein sequence ID" value="CDP14464"/>
    <property type="gene ID" value="GSCOC_T00040956001"/>
</dbReference>
<dbReference type="CDD" id="cd01887">
    <property type="entry name" value="IF2_eIF5B"/>
    <property type="match status" value="1"/>
</dbReference>
<evidence type="ECO:0000259" key="6">
    <source>
        <dbReference type="Pfam" id="PF00009"/>
    </source>
</evidence>
<comment type="similarity">
    <text evidence="1">Belongs to the TRAFAC class translation factor GTPase superfamily. Classic translation factor GTPase family. IF-2 subfamily.</text>
</comment>
<gene>
    <name evidence="7" type="ORF">GSCOC_T00040956001</name>
</gene>
<dbReference type="SUPFAM" id="SSF52540">
    <property type="entry name" value="P-loop containing nucleoside triphosphate hydrolases"/>
    <property type="match status" value="1"/>
</dbReference>
<keyword evidence="5" id="KW-0342">GTP-binding</keyword>
<dbReference type="GO" id="GO:0003743">
    <property type="term" value="F:translation initiation factor activity"/>
    <property type="evidence" value="ECO:0007669"/>
    <property type="project" value="UniProtKB-KW"/>
</dbReference>
<evidence type="ECO:0000256" key="5">
    <source>
        <dbReference type="ARBA" id="ARBA00023134"/>
    </source>
</evidence>
<keyword evidence="3" id="KW-0547">Nucleotide-binding</keyword>
<sequence>MISSHEIILPFFTTLLDYIRKSKVAASEAGGITQGMGAHKIQVPFDGKPQTCVFLDTPGHEAFGAMRARGARVTDIAVIVVATDDGIRPQTEEAIAYAKAAGVRIVIAINKVRWHLF</sequence>
<dbReference type="GO" id="GO:0003924">
    <property type="term" value="F:GTPase activity"/>
    <property type="evidence" value="ECO:0007669"/>
    <property type="project" value="InterPro"/>
</dbReference>
<dbReference type="STRING" id="49390.A0A068V1S6"/>
<dbReference type="PANTHER" id="PTHR43381">
    <property type="entry name" value="TRANSLATION INITIATION FACTOR IF-2-RELATED"/>
    <property type="match status" value="1"/>
</dbReference>
<proteinExistence type="inferred from homology"/>
<dbReference type="InterPro" id="IPR000795">
    <property type="entry name" value="T_Tr_GTP-bd_dom"/>
</dbReference>
<keyword evidence="4" id="KW-0648">Protein biosynthesis</keyword>